<gene>
    <name evidence="1" type="ORF">KB213_08175</name>
</gene>
<name>A0ABS5E805_9PROT</name>
<keyword evidence="2" id="KW-1185">Reference proteome</keyword>
<reference evidence="1 2" key="1">
    <citation type="submission" date="2021-04" db="EMBL/GenBank/DDBJ databases">
        <title>The complete genome sequence of Neokomagataea sp. TBRC 2177.</title>
        <authorList>
            <person name="Charoenyingcharoen P."/>
            <person name="Yukphan P."/>
        </authorList>
    </citation>
    <scope>NUCLEOTIDE SEQUENCE [LARGE SCALE GENOMIC DNA]</scope>
    <source>
        <strain evidence="1 2">TBRC 2177</strain>
    </source>
</reference>
<dbReference type="EMBL" id="JAGRQH010000005">
    <property type="protein sequence ID" value="MBR0560027.1"/>
    <property type="molecule type" value="Genomic_DNA"/>
</dbReference>
<dbReference type="RefSeq" id="WP_211682067.1">
    <property type="nucleotide sequence ID" value="NZ_JAGRQH010000005.1"/>
</dbReference>
<evidence type="ECO:0000313" key="1">
    <source>
        <dbReference type="EMBL" id="MBR0560027.1"/>
    </source>
</evidence>
<accession>A0ABS5E805</accession>
<sequence>MDQSVLTEIETLAQQFVPTLAGYIAAKADAKANSPAVSAASATIISGIIALEKALEGEAAPAA</sequence>
<comment type="caution">
    <text evidence="1">The sequence shown here is derived from an EMBL/GenBank/DDBJ whole genome shotgun (WGS) entry which is preliminary data.</text>
</comment>
<evidence type="ECO:0000313" key="2">
    <source>
        <dbReference type="Proteomes" id="UP000677812"/>
    </source>
</evidence>
<dbReference type="Proteomes" id="UP000677812">
    <property type="component" value="Unassembled WGS sequence"/>
</dbReference>
<organism evidence="1 2">
    <name type="scientific">Neokomagataea anthophila</name>
    <dbReference type="NCBI Taxonomy" id="2826925"/>
    <lineage>
        <taxon>Bacteria</taxon>
        <taxon>Pseudomonadati</taxon>
        <taxon>Pseudomonadota</taxon>
        <taxon>Alphaproteobacteria</taxon>
        <taxon>Acetobacterales</taxon>
        <taxon>Acetobacteraceae</taxon>
        <taxon>Neokomagataea</taxon>
    </lineage>
</organism>
<protein>
    <submittedName>
        <fullName evidence="1">Uncharacterized protein</fullName>
    </submittedName>
</protein>
<proteinExistence type="predicted"/>